<dbReference type="AlphaFoldDB" id="A0A0F9BHZ5"/>
<gene>
    <name evidence="1" type="ORF">LCGC14_2787760</name>
</gene>
<dbReference type="EMBL" id="LAZR01051972">
    <property type="protein sequence ID" value="KKK84001.1"/>
    <property type="molecule type" value="Genomic_DNA"/>
</dbReference>
<evidence type="ECO:0000313" key="1">
    <source>
        <dbReference type="EMBL" id="KKK84001.1"/>
    </source>
</evidence>
<sequence length="44" mass="4601">GLLTIVAGSALTAGCEDGCSGVVSQPDKITINGKMRINRFKDTY</sequence>
<protein>
    <submittedName>
        <fullName evidence="1">Uncharacterized protein</fullName>
    </submittedName>
</protein>
<proteinExistence type="predicted"/>
<comment type="caution">
    <text evidence="1">The sequence shown here is derived from an EMBL/GenBank/DDBJ whole genome shotgun (WGS) entry which is preliminary data.</text>
</comment>
<name>A0A0F9BHZ5_9ZZZZ</name>
<organism evidence="1">
    <name type="scientific">marine sediment metagenome</name>
    <dbReference type="NCBI Taxonomy" id="412755"/>
    <lineage>
        <taxon>unclassified sequences</taxon>
        <taxon>metagenomes</taxon>
        <taxon>ecological metagenomes</taxon>
    </lineage>
</organism>
<feature type="non-terminal residue" evidence="1">
    <location>
        <position position="1"/>
    </location>
</feature>
<accession>A0A0F9BHZ5</accession>
<reference evidence="1" key="1">
    <citation type="journal article" date="2015" name="Nature">
        <title>Complex archaea that bridge the gap between prokaryotes and eukaryotes.</title>
        <authorList>
            <person name="Spang A."/>
            <person name="Saw J.H."/>
            <person name="Jorgensen S.L."/>
            <person name="Zaremba-Niedzwiedzka K."/>
            <person name="Martijn J."/>
            <person name="Lind A.E."/>
            <person name="van Eijk R."/>
            <person name="Schleper C."/>
            <person name="Guy L."/>
            <person name="Ettema T.J."/>
        </authorList>
    </citation>
    <scope>NUCLEOTIDE SEQUENCE</scope>
</reference>